<evidence type="ECO:0000313" key="4">
    <source>
        <dbReference type="Proteomes" id="UP000324853"/>
    </source>
</evidence>
<reference evidence="3 4" key="1">
    <citation type="submission" date="2019-08" db="EMBL/GenBank/DDBJ databases">
        <title>Bradyrhizobium hipponensis sp. nov., a rhizobium isolated from a Lupinus angustifolius root nodule in Tunisia.</title>
        <authorList>
            <person name="Off K."/>
            <person name="Rejili M."/>
            <person name="Mars M."/>
            <person name="Brachmann A."/>
            <person name="Marin M."/>
        </authorList>
    </citation>
    <scope>NUCLEOTIDE SEQUENCE [LARGE SCALE GENOMIC DNA]</scope>
    <source>
        <strain evidence="3 4">CTAW11</strain>
    </source>
</reference>
<comment type="caution">
    <text evidence="3">The sequence shown here is derived from an EMBL/GenBank/DDBJ whole genome shotgun (WGS) entry which is preliminary data.</text>
</comment>
<dbReference type="Pfam" id="PF12951">
    <property type="entry name" value="PATR"/>
    <property type="match status" value="1"/>
</dbReference>
<gene>
    <name evidence="3" type="ORF">FXB38_18435</name>
</gene>
<sequence>MGSVSRGSSRPITIGGVLELRTRMSGASQGLPNLIRSRPRADRIPIRAAQVTMIALPVAVFRLISTASAASPAGRRRRQAAAALLAGMCLAASNARAQDATWLSNPGSGSFNTAANWIPAAVPTGTAFFGATSTPSISFVGDNTVGGFTFNGGASNYNFSGGGLLTFNGAGIVINGGSATFANAIDFIGAGTTAGSATLNGGVDFFQTSTAGTATINVSAGFFDHSTAGNATFTAGSSLFLDDHSTGGNSHITNSTDMHLAHSASGGDASITNTSSGSILFRDSSTAGNARITNSGIVEFGIDGGSGITNSTAGSATISNVGTGQIVFTNTASAGNATIANNGTTFGAEIDFGDSTTAGNATITNNVGIIRFGASSTAGNATIVNNAVFDDHDFLVFRNNSTAGAAIIITNAGSVTGFGDSATGGTARLITNANGFLDMSGLATGGMTAGSIEGAGTYFLGANQLIVGGNDLSTVVSGVISDGGAGGGAGGSLVKVGAGTLILSGINTYTGATAVNGGTLEVSGSIASTSSATAGPGGVLQVDNGGALGTAPVALSGGSLRTNFNGTFANSITFSAGALSSLTAATGTQVMLTGPASIASGATAQFGSLTDTGTVVFQPGSGTIAPSAEVVVAGGKLIVNGSLADAAMSTVNSGATLGGTGTLGNTTVASGGTFAPGNGTAGSSMTVAGNLAFQSGALYLVSLNATNSSLASVTGTSTLDGSVGVSVAAGTTLAKKYTILTAAGGVSGSFTDVATPGLPAGASASLSYDSNNAYLNFTLDYGARNKLNINQTNVANALANFFNANGGIAAAYASLSPNGLTQASGESATGAQQTTFNAMNLFLGLLTDPFIAGRDGAGSGTRVTPFAEQSGSLGYAAKPDKNPRDALAAIYAKAPPRGFDFDHRWNVWAAGYGGSQATDGNAALGSNNASSSIYGTAVGLDYRFSASTIAGMALAGGGTSFSVGGLGWGRSDLFQAGVFLRHTVGPAYLSAALAYGWQDATTDRIVTAAGIDHLRAEFNANTFAGRLEGGYRYVTPWMGITPYAAAQVTNFGLPSYAESVVSGGGAFALAYAAKSVTDTRSELGFRSDRSFAMENAVLTLRGRLAWAHDFNPDRSVGAVFQALPGAAFVVNGARQASDSAVTTVAAETKWLDGWSAAATFEGEFSNVTRSYAGKGVVRYAW</sequence>
<dbReference type="InterPro" id="IPR005546">
    <property type="entry name" value="Autotransporte_beta"/>
</dbReference>
<dbReference type="InterPro" id="IPR011050">
    <property type="entry name" value="Pectin_lyase_fold/virulence"/>
</dbReference>
<dbReference type="InterPro" id="IPR036709">
    <property type="entry name" value="Autotransporte_beta_dom_sf"/>
</dbReference>
<dbReference type="Proteomes" id="UP000324853">
    <property type="component" value="Unassembled WGS sequence"/>
</dbReference>
<name>A0A5S4WNW6_9BRAD</name>
<dbReference type="EMBL" id="VSSR01000029">
    <property type="protein sequence ID" value="TYL83253.1"/>
    <property type="molecule type" value="Genomic_DNA"/>
</dbReference>
<organism evidence="3 4">
    <name type="scientific">Bradyrhizobium cytisi</name>
    <dbReference type="NCBI Taxonomy" id="515489"/>
    <lineage>
        <taxon>Bacteria</taxon>
        <taxon>Pseudomonadati</taxon>
        <taxon>Pseudomonadota</taxon>
        <taxon>Alphaproteobacteria</taxon>
        <taxon>Hyphomicrobiales</taxon>
        <taxon>Nitrobacteraceae</taxon>
        <taxon>Bradyrhizobium</taxon>
    </lineage>
</organism>
<dbReference type="InterPro" id="IPR013425">
    <property type="entry name" value="Autotrns_rpt"/>
</dbReference>
<dbReference type="Gene3D" id="2.40.128.130">
    <property type="entry name" value="Autotransporter beta-domain"/>
    <property type="match status" value="1"/>
</dbReference>
<dbReference type="NCBIfam" id="TIGR02601">
    <property type="entry name" value="autotrns_rpt"/>
    <property type="match status" value="1"/>
</dbReference>
<accession>A0A5S4WNW6</accession>
<dbReference type="SUPFAM" id="SSF51126">
    <property type="entry name" value="Pectin lyase-like"/>
    <property type="match status" value="1"/>
</dbReference>
<keyword evidence="4" id="KW-1185">Reference proteome</keyword>
<dbReference type="Pfam" id="PF03797">
    <property type="entry name" value="Autotransporter"/>
    <property type="match status" value="1"/>
</dbReference>
<dbReference type="SMART" id="SM00869">
    <property type="entry name" value="Autotransporter"/>
    <property type="match status" value="1"/>
</dbReference>
<evidence type="ECO:0000313" key="3">
    <source>
        <dbReference type="EMBL" id="TYL83253.1"/>
    </source>
</evidence>
<feature type="domain" description="Autotransporter" evidence="2">
    <location>
        <begin position="900"/>
        <end position="1181"/>
    </location>
</feature>
<evidence type="ECO:0000256" key="1">
    <source>
        <dbReference type="ARBA" id="ARBA00022729"/>
    </source>
</evidence>
<dbReference type="OrthoDB" id="7195851at2"/>
<evidence type="ECO:0000259" key="2">
    <source>
        <dbReference type="PROSITE" id="PS51208"/>
    </source>
</evidence>
<dbReference type="PROSITE" id="PS51208">
    <property type="entry name" value="AUTOTRANSPORTER"/>
    <property type="match status" value="1"/>
</dbReference>
<proteinExistence type="predicted"/>
<protein>
    <submittedName>
        <fullName evidence="3">Autotransporter domain-containing protein</fullName>
    </submittedName>
</protein>
<keyword evidence="1" id="KW-0732">Signal</keyword>
<dbReference type="SUPFAM" id="SSF103515">
    <property type="entry name" value="Autotransporter"/>
    <property type="match status" value="1"/>
</dbReference>
<dbReference type="AlphaFoldDB" id="A0A5S4WNW6"/>